<dbReference type="RefSeq" id="WP_236886275.1">
    <property type="nucleotide sequence ID" value="NZ_CP012117.1"/>
</dbReference>
<evidence type="ECO:0000259" key="1">
    <source>
        <dbReference type="Pfam" id="PF00425"/>
    </source>
</evidence>
<dbReference type="KEGG" id="dva:DAD186_04840"/>
<dbReference type="PANTHER" id="PTHR42839">
    <property type="entry name" value="ISOCHORISMATE SYNTHASE ENTC"/>
    <property type="match status" value="1"/>
</dbReference>
<organism evidence="2 3">
    <name type="scientific">Dermabacter vaginalis</name>
    <dbReference type="NCBI Taxonomy" id="1630135"/>
    <lineage>
        <taxon>Bacteria</taxon>
        <taxon>Bacillati</taxon>
        <taxon>Actinomycetota</taxon>
        <taxon>Actinomycetes</taxon>
        <taxon>Micrococcales</taxon>
        <taxon>Dermabacteraceae</taxon>
        <taxon>Dermabacter</taxon>
    </lineage>
</organism>
<gene>
    <name evidence="2" type="ORF">DAD186_04840</name>
</gene>
<dbReference type="PATRIC" id="fig|1630135.4.peg.486"/>
<dbReference type="Pfam" id="PF00425">
    <property type="entry name" value="Chorismate_bind"/>
    <property type="match status" value="1"/>
</dbReference>
<dbReference type="PANTHER" id="PTHR42839:SF2">
    <property type="entry name" value="ISOCHORISMATE SYNTHASE ENTC"/>
    <property type="match status" value="1"/>
</dbReference>
<dbReference type="Gene3D" id="3.60.120.10">
    <property type="entry name" value="Anthranilate synthase"/>
    <property type="match status" value="1"/>
</dbReference>
<evidence type="ECO:0000313" key="2">
    <source>
        <dbReference type="EMBL" id="ANP27039.1"/>
    </source>
</evidence>
<dbReference type="SUPFAM" id="SSF56322">
    <property type="entry name" value="ADC synthase"/>
    <property type="match status" value="1"/>
</dbReference>
<name>A0A1B0ZGF6_9MICO</name>
<sequence length="461" mass="49013">MVNEAATGAKEQTAVRNNVDIMPILFTSSPRPAQESPRFTVRSIRLDAPATLADHIPEAPSTLWLHESGGLIGIGEAARLEATGPDRFDALANAFRDLEASTDVEDLANLRGSGLVAFASFSYSPESSRPSRLVIPRYLLGSVEGRAFVTCVNSDSEESVGKTLTEPEEILALFSAGRVPTVAPRTMQPAHSGEAYRGLVKQAVQEIDDGVAEKIVLSERFEIDLGTLEARCLVPALAAQLNHRYPTAWTFALDDIVGASPEMLVRTDGPKVFSRVLAGSRPVSGDDELSAEERHAFLNDPKERAEHDFAARSVREPLMRLGVSLPPSEGPFVLHLPGIEHLATDIRGVAPDGLGILEIAGALHPSAAVSGTPRTAANEVIAQLERVDRAGYASPVGWIGADGNGELAIALRMAHVHGTTLTVQAGGGLVRDSDPLTEHAEALAKTRPIVRALASLSSPEE</sequence>
<proteinExistence type="predicted"/>
<dbReference type="EMBL" id="CP012117">
    <property type="protein sequence ID" value="ANP27039.1"/>
    <property type="molecule type" value="Genomic_DNA"/>
</dbReference>
<reference evidence="2 3" key="1">
    <citation type="submission" date="2015-06" db="EMBL/GenBank/DDBJ databases">
        <title>Investigation of pathophysiology for high-risk pregnancy and development of treatment modality based on it.</title>
        <authorList>
            <person name="Kim B.-C."/>
            <person name="Lim S."/>
        </authorList>
    </citation>
    <scope>NUCLEOTIDE SEQUENCE [LARGE SCALE GENOMIC DNA]</scope>
    <source>
        <strain evidence="2 3">AD1-86</strain>
    </source>
</reference>
<dbReference type="STRING" id="1630135.DAD186_04840"/>
<feature type="domain" description="Chorismate-utilising enzyme C-terminal" evidence="1">
    <location>
        <begin position="194"/>
        <end position="445"/>
    </location>
</feature>
<dbReference type="AlphaFoldDB" id="A0A1B0ZGF6"/>
<protein>
    <recommendedName>
        <fullName evidence="1">Chorismate-utilising enzyme C-terminal domain-containing protein</fullName>
    </recommendedName>
</protein>
<dbReference type="InterPro" id="IPR005801">
    <property type="entry name" value="ADC_synthase"/>
</dbReference>
<dbReference type="InterPro" id="IPR015890">
    <property type="entry name" value="Chorismate_C"/>
</dbReference>
<evidence type="ECO:0000313" key="3">
    <source>
        <dbReference type="Proteomes" id="UP000092596"/>
    </source>
</evidence>
<dbReference type="Proteomes" id="UP000092596">
    <property type="component" value="Chromosome"/>
</dbReference>
<accession>A0A1B0ZGF6</accession>